<feature type="active site" description="Proton acceptor" evidence="4">
    <location>
        <position position="161"/>
    </location>
</feature>
<feature type="short sequence motif" description="DGA/G" evidence="4">
    <location>
        <begin position="161"/>
        <end position="163"/>
    </location>
</feature>
<dbReference type="PANTHER" id="PTHR14226">
    <property type="entry name" value="NEUROPATHY TARGET ESTERASE/SWISS CHEESE D.MELANOGASTER"/>
    <property type="match status" value="1"/>
</dbReference>
<evidence type="ECO:0000256" key="2">
    <source>
        <dbReference type="ARBA" id="ARBA00022963"/>
    </source>
</evidence>
<dbReference type="InterPro" id="IPR016035">
    <property type="entry name" value="Acyl_Trfase/lysoPLipase"/>
</dbReference>
<evidence type="ECO:0000313" key="6">
    <source>
        <dbReference type="EMBL" id="HIV09409.1"/>
    </source>
</evidence>
<protein>
    <submittedName>
        <fullName evidence="6">Patatin-like phospholipase family protein</fullName>
    </submittedName>
</protein>
<evidence type="ECO:0000259" key="5">
    <source>
        <dbReference type="PROSITE" id="PS51635"/>
    </source>
</evidence>
<sequence>MTQGRRPRIGLALGSGGARGWAHVGVLRALRNLGVWPDVVAGTSIGAMVGAFVAADAFEALERELEKLTRARLASFFIEAHLPRHGLFSGQAVMRWLERPELLGPCDFTDLAHPFAAVATDLRTGRAVTLREGNVAQAVRASISIPGLFDPVPHGEGALIDGGFSDPVPVAAARALGADFVIAVDITGDPSESPIGRTPSLAATLVQTARLVEHGLSRLTLAQTPADFLLTPATGDVQTLDFVGGRALVAAGETAVRDATAPLLEALGHALDP</sequence>
<keyword evidence="3 4" id="KW-0443">Lipid metabolism</keyword>
<comment type="caution">
    <text evidence="6">The sequence shown here is derived from an EMBL/GenBank/DDBJ whole genome shotgun (WGS) entry which is preliminary data.</text>
</comment>
<dbReference type="EMBL" id="DVOR01000154">
    <property type="protein sequence ID" value="HIV09409.1"/>
    <property type="molecule type" value="Genomic_DNA"/>
</dbReference>
<evidence type="ECO:0000256" key="4">
    <source>
        <dbReference type="PROSITE-ProRule" id="PRU01161"/>
    </source>
</evidence>
<name>A0A9D1NMG9_9BACT</name>
<dbReference type="SUPFAM" id="SSF52151">
    <property type="entry name" value="FabD/lysophospholipase-like"/>
    <property type="match status" value="1"/>
</dbReference>
<dbReference type="Gene3D" id="3.40.1090.10">
    <property type="entry name" value="Cytosolic phospholipase A2 catalytic domain"/>
    <property type="match status" value="2"/>
</dbReference>
<reference evidence="6" key="2">
    <citation type="journal article" date="2021" name="PeerJ">
        <title>Extensive microbial diversity within the chicken gut microbiome revealed by metagenomics and culture.</title>
        <authorList>
            <person name="Gilroy R."/>
            <person name="Ravi A."/>
            <person name="Getino M."/>
            <person name="Pursley I."/>
            <person name="Horton D.L."/>
            <person name="Alikhan N.F."/>
            <person name="Baker D."/>
            <person name="Gharbi K."/>
            <person name="Hall N."/>
            <person name="Watson M."/>
            <person name="Adriaenssens E.M."/>
            <person name="Foster-Nyarko E."/>
            <person name="Jarju S."/>
            <person name="Secka A."/>
            <person name="Antonio M."/>
            <person name="Oren A."/>
            <person name="Chaudhuri R.R."/>
            <person name="La Ragione R."/>
            <person name="Hildebrand F."/>
            <person name="Pallen M.J."/>
        </authorList>
    </citation>
    <scope>NUCLEOTIDE SEQUENCE</scope>
    <source>
        <strain evidence="6">35461</strain>
    </source>
</reference>
<gene>
    <name evidence="6" type="ORF">IAC79_04775</name>
</gene>
<accession>A0A9D1NMG9</accession>
<feature type="domain" description="PNPLA" evidence="5">
    <location>
        <begin position="11"/>
        <end position="174"/>
    </location>
</feature>
<evidence type="ECO:0000256" key="3">
    <source>
        <dbReference type="ARBA" id="ARBA00023098"/>
    </source>
</evidence>
<dbReference type="GO" id="GO:0016042">
    <property type="term" value="P:lipid catabolic process"/>
    <property type="evidence" value="ECO:0007669"/>
    <property type="project" value="UniProtKB-UniRule"/>
</dbReference>
<dbReference type="Pfam" id="PF01734">
    <property type="entry name" value="Patatin"/>
    <property type="match status" value="1"/>
</dbReference>
<dbReference type="Proteomes" id="UP000886845">
    <property type="component" value="Unassembled WGS sequence"/>
</dbReference>
<dbReference type="InterPro" id="IPR050301">
    <property type="entry name" value="NTE"/>
</dbReference>
<evidence type="ECO:0000256" key="1">
    <source>
        <dbReference type="ARBA" id="ARBA00022801"/>
    </source>
</evidence>
<dbReference type="PANTHER" id="PTHR14226:SF76">
    <property type="entry name" value="NTE FAMILY PROTEIN RSSA"/>
    <property type="match status" value="1"/>
</dbReference>
<reference evidence="6" key="1">
    <citation type="submission" date="2020-10" db="EMBL/GenBank/DDBJ databases">
        <authorList>
            <person name="Gilroy R."/>
        </authorList>
    </citation>
    <scope>NUCLEOTIDE SEQUENCE</scope>
    <source>
        <strain evidence="6">35461</strain>
    </source>
</reference>
<keyword evidence="2 4" id="KW-0442">Lipid degradation</keyword>
<dbReference type="PROSITE" id="PS51635">
    <property type="entry name" value="PNPLA"/>
    <property type="match status" value="1"/>
</dbReference>
<organism evidence="6 7">
    <name type="scientific">Candidatus Spyradenecus faecavium</name>
    <dbReference type="NCBI Taxonomy" id="2840947"/>
    <lineage>
        <taxon>Bacteria</taxon>
        <taxon>Pseudomonadati</taxon>
        <taxon>Lentisphaerota</taxon>
        <taxon>Lentisphaeria</taxon>
        <taxon>Lentisphaerales</taxon>
        <taxon>Lentisphaeraceae</taxon>
        <taxon>Lentisphaeraceae incertae sedis</taxon>
        <taxon>Candidatus Spyradenecus</taxon>
    </lineage>
</organism>
<feature type="active site" description="Nucleophile" evidence="4">
    <location>
        <position position="44"/>
    </location>
</feature>
<dbReference type="InterPro" id="IPR002641">
    <property type="entry name" value="PNPLA_dom"/>
</dbReference>
<proteinExistence type="predicted"/>
<dbReference type="GO" id="GO:0016787">
    <property type="term" value="F:hydrolase activity"/>
    <property type="evidence" value="ECO:0007669"/>
    <property type="project" value="UniProtKB-UniRule"/>
</dbReference>
<comment type="caution">
    <text evidence="4">Lacks conserved residue(s) required for the propagation of feature annotation.</text>
</comment>
<dbReference type="AlphaFoldDB" id="A0A9D1NMG9"/>
<keyword evidence="1 4" id="KW-0378">Hydrolase</keyword>
<evidence type="ECO:0000313" key="7">
    <source>
        <dbReference type="Proteomes" id="UP000886845"/>
    </source>
</evidence>
<feature type="short sequence motif" description="GXSXG" evidence="4">
    <location>
        <begin position="42"/>
        <end position="46"/>
    </location>
</feature>